<dbReference type="PANTHER" id="PTHR12147">
    <property type="entry name" value="METALLOPEPTIDASE M28 FAMILY MEMBER"/>
    <property type="match status" value="1"/>
</dbReference>
<feature type="transmembrane region" description="Helical" evidence="1">
    <location>
        <begin position="333"/>
        <end position="351"/>
    </location>
</feature>
<dbReference type="GO" id="GO:0008235">
    <property type="term" value="F:metalloexopeptidase activity"/>
    <property type="evidence" value="ECO:0007669"/>
    <property type="project" value="InterPro"/>
</dbReference>
<evidence type="ECO:0000256" key="1">
    <source>
        <dbReference type="SAM" id="Phobius"/>
    </source>
</evidence>
<dbReference type="Pfam" id="PF04389">
    <property type="entry name" value="Peptidase_M28"/>
    <property type="match status" value="1"/>
</dbReference>
<feature type="chain" id="PRO_5042550195" evidence="2">
    <location>
        <begin position="21"/>
        <end position="615"/>
    </location>
</feature>
<feature type="transmembrane region" description="Helical" evidence="1">
    <location>
        <begin position="504"/>
        <end position="525"/>
    </location>
</feature>
<keyword evidence="1" id="KW-0812">Transmembrane</keyword>
<keyword evidence="1" id="KW-0472">Membrane</keyword>
<dbReference type="InterPro" id="IPR007484">
    <property type="entry name" value="Peptidase_M28"/>
</dbReference>
<dbReference type="EMBL" id="CP119326">
    <property type="protein sequence ID" value="WEK41026.1"/>
    <property type="molecule type" value="Genomic_DNA"/>
</dbReference>
<feature type="transmembrane region" description="Helical" evidence="1">
    <location>
        <begin position="531"/>
        <end position="550"/>
    </location>
</feature>
<feature type="transmembrane region" description="Helical" evidence="1">
    <location>
        <begin position="557"/>
        <end position="580"/>
    </location>
</feature>
<dbReference type="InterPro" id="IPR045175">
    <property type="entry name" value="M28_fam"/>
</dbReference>
<feature type="transmembrane region" description="Helical" evidence="1">
    <location>
        <begin position="592"/>
        <end position="614"/>
    </location>
</feature>
<name>A0AAJ5X1P8_9CAUL</name>
<gene>
    <name evidence="4" type="ORF">P0Y50_05300</name>
</gene>
<dbReference type="GO" id="GO:0006508">
    <property type="term" value="P:proteolysis"/>
    <property type="evidence" value="ECO:0007669"/>
    <property type="project" value="InterPro"/>
</dbReference>
<evidence type="ECO:0000313" key="5">
    <source>
        <dbReference type="Proteomes" id="UP001213664"/>
    </source>
</evidence>
<protein>
    <submittedName>
        <fullName evidence="4">M20/M25/M40 family metallo-hydrolase</fullName>
    </submittedName>
</protein>
<feature type="signal peptide" evidence="2">
    <location>
        <begin position="1"/>
        <end position="20"/>
    </location>
</feature>
<feature type="domain" description="Peptidase M28" evidence="3">
    <location>
        <begin position="107"/>
        <end position="300"/>
    </location>
</feature>
<dbReference type="Proteomes" id="UP001213664">
    <property type="component" value="Chromosome"/>
</dbReference>
<keyword evidence="1" id="KW-1133">Transmembrane helix</keyword>
<dbReference type="PANTHER" id="PTHR12147:SF26">
    <property type="entry name" value="PEPTIDASE M28 DOMAIN-CONTAINING PROTEIN"/>
    <property type="match status" value="1"/>
</dbReference>
<proteinExistence type="predicted"/>
<sequence length="615" mass="62896">MRLILLFTALAVALGLAVIASQTPAPRPVSTPPETFAAERAMADVREIARAPHPVGSAEHARVQTYLMQRMTALGLDPHIQTGPLSSRAMRLLEREGVSANGLTAANLVGVLPGRDPGRPAVLMMAHYDSVPGSPGAADDATGVAAILEAVRAIRARGGADRDLIILLTDAEELNLDGARAFFAAHPWRDRIGAVVNLEARGGGGRAMMFETGPGNAQTIADYARATGGATGGPSSNALAVFVYRLMPNGTDFTIAAAREMAGINLAFIGRPDQYHSPAATPDALDQGSLQHIGSQALEVADAWLRAPTLPHATQNAVYADLFGLAILRHPAAAGWAVLAMAVLATGFVVGRVRRVETLRLRAVVRGAADGLWLMAGAVVVGQAVRVLAGPIGGRVQSPETYYALLRRLPVLEIGVALALSGLALLLIAGRAGGRTVAVGLVAAAALTTVLAGVDPMVLGAAAVAVGLSLWPRGAEETPWGGWLGLIGLVLVMGAVVQTVAPEAAFLLIWPALIAALTAAAAALISVRLTTWTALIPAALATAVVGGWLLMQGHGVFLGVGMDLPGVLGVIALLIVHLARPLSPTAHGGVRGLGLSAAGLIIAALAIGLGARVIV</sequence>
<feature type="transmembrane region" description="Helical" evidence="1">
    <location>
        <begin position="441"/>
        <end position="468"/>
    </location>
</feature>
<reference evidence="4" key="1">
    <citation type="submission" date="2023-03" db="EMBL/GenBank/DDBJ databases">
        <title>Andean soil-derived lignocellulolytic bacterial consortium as a source of novel taxa and putative plastic-active enzymes.</title>
        <authorList>
            <person name="Diaz-Garcia L."/>
            <person name="Chuvochina M."/>
            <person name="Feuerriegel G."/>
            <person name="Bunk B."/>
            <person name="Sproer C."/>
            <person name="Streit W.R."/>
            <person name="Rodriguez L.M."/>
            <person name="Overmann J."/>
            <person name="Jimenez D.J."/>
        </authorList>
    </citation>
    <scope>NUCLEOTIDE SEQUENCE</scope>
    <source>
        <strain evidence="4">MAG 833</strain>
    </source>
</reference>
<feature type="transmembrane region" description="Helical" evidence="1">
    <location>
        <begin position="480"/>
        <end position="497"/>
    </location>
</feature>
<dbReference type="AlphaFoldDB" id="A0AAJ5X1P8"/>
<feature type="transmembrane region" description="Helical" evidence="1">
    <location>
        <begin position="372"/>
        <end position="389"/>
    </location>
</feature>
<evidence type="ECO:0000256" key="2">
    <source>
        <dbReference type="SAM" id="SignalP"/>
    </source>
</evidence>
<evidence type="ECO:0000259" key="3">
    <source>
        <dbReference type="Pfam" id="PF04389"/>
    </source>
</evidence>
<feature type="transmembrane region" description="Helical" evidence="1">
    <location>
        <begin position="409"/>
        <end position="429"/>
    </location>
</feature>
<dbReference type="Gene3D" id="3.40.630.10">
    <property type="entry name" value="Zn peptidases"/>
    <property type="match status" value="1"/>
</dbReference>
<dbReference type="SUPFAM" id="SSF53187">
    <property type="entry name" value="Zn-dependent exopeptidases"/>
    <property type="match status" value="1"/>
</dbReference>
<evidence type="ECO:0000313" key="4">
    <source>
        <dbReference type="EMBL" id="WEK41026.1"/>
    </source>
</evidence>
<organism evidence="4 5">
    <name type="scientific">Candidatus Brevundimonas colombiensis</name>
    <dbReference type="NCBI Taxonomy" id="3121376"/>
    <lineage>
        <taxon>Bacteria</taxon>
        <taxon>Pseudomonadati</taxon>
        <taxon>Pseudomonadota</taxon>
        <taxon>Alphaproteobacteria</taxon>
        <taxon>Caulobacterales</taxon>
        <taxon>Caulobacteraceae</taxon>
        <taxon>Brevundimonas</taxon>
    </lineage>
</organism>
<keyword evidence="2" id="KW-0732">Signal</keyword>
<accession>A0AAJ5X1P8</accession>